<gene>
    <name evidence="2" type="ORF">LTR09_010245</name>
</gene>
<organism evidence="2 3">
    <name type="scientific">Extremus antarcticus</name>
    <dbReference type="NCBI Taxonomy" id="702011"/>
    <lineage>
        <taxon>Eukaryota</taxon>
        <taxon>Fungi</taxon>
        <taxon>Dikarya</taxon>
        <taxon>Ascomycota</taxon>
        <taxon>Pezizomycotina</taxon>
        <taxon>Dothideomycetes</taxon>
        <taxon>Dothideomycetidae</taxon>
        <taxon>Mycosphaerellales</taxon>
        <taxon>Extremaceae</taxon>
        <taxon>Extremus</taxon>
    </lineage>
</organism>
<dbReference type="Proteomes" id="UP001271007">
    <property type="component" value="Unassembled WGS sequence"/>
</dbReference>
<dbReference type="AlphaFoldDB" id="A0AAJ0G8K3"/>
<feature type="chain" id="PRO_5042616802" evidence="1">
    <location>
        <begin position="18"/>
        <end position="209"/>
    </location>
</feature>
<name>A0AAJ0G8K3_9PEZI</name>
<dbReference type="EMBL" id="JAWDJX010000049">
    <property type="protein sequence ID" value="KAK3048414.1"/>
    <property type="molecule type" value="Genomic_DNA"/>
</dbReference>
<reference evidence="2" key="1">
    <citation type="submission" date="2023-04" db="EMBL/GenBank/DDBJ databases">
        <title>Black Yeasts Isolated from many extreme environments.</title>
        <authorList>
            <person name="Coleine C."/>
            <person name="Stajich J.E."/>
            <person name="Selbmann L."/>
        </authorList>
    </citation>
    <scope>NUCLEOTIDE SEQUENCE</scope>
    <source>
        <strain evidence="2">CCFEE 5312</strain>
    </source>
</reference>
<proteinExistence type="predicted"/>
<keyword evidence="1" id="KW-0732">Signal</keyword>
<evidence type="ECO:0000313" key="2">
    <source>
        <dbReference type="EMBL" id="KAK3048414.1"/>
    </source>
</evidence>
<keyword evidence="3" id="KW-1185">Reference proteome</keyword>
<evidence type="ECO:0000313" key="3">
    <source>
        <dbReference type="Proteomes" id="UP001271007"/>
    </source>
</evidence>
<comment type="caution">
    <text evidence="2">The sequence shown here is derived from an EMBL/GenBank/DDBJ whole genome shotgun (WGS) entry which is preliminary data.</text>
</comment>
<sequence>MKVTSFISHAFAAVAFAVPSGKGSSSQGTAQLATFDDLTAVPALSQINPVGTYKGLKYRSLNVLQVGVLGAAQVAGLKPQSGSQVAANSITGTVLTGAPSISVASPYKSFDLQSLYFGCAVNSAASAVGVPQQCTIAFTAYLPGSSVAYQTINQQFNPSNAVLSTLTKATFPKSWTKMGKVAISIVQSTTTSPLTALFIDNVHYTLYSK</sequence>
<feature type="signal peptide" evidence="1">
    <location>
        <begin position="1"/>
        <end position="17"/>
    </location>
</feature>
<protein>
    <submittedName>
        <fullName evidence="2">Uncharacterized protein</fullName>
    </submittedName>
</protein>
<accession>A0AAJ0G8K3</accession>
<evidence type="ECO:0000256" key="1">
    <source>
        <dbReference type="SAM" id="SignalP"/>
    </source>
</evidence>